<dbReference type="EMBL" id="JH719392">
    <property type="protein sequence ID" value="EJC85315.1"/>
    <property type="molecule type" value="Genomic_DNA"/>
</dbReference>
<name>J0WIF2_RHILT</name>
<reference evidence="2" key="1">
    <citation type="submission" date="2012-02" db="EMBL/GenBank/DDBJ databases">
        <title>Improved High-Quality Draft Sequence of Rhizobium leguminosarum bv. trifolii WSM2297.</title>
        <authorList>
            <consortium name="US DOE Joint Genome Institute"/>
            <person name="Lucas S."/>
            <person name="Han J."/>
            <person name="Lapidus A."/>
            <person name="Cheng J.-F."/>
            <person name="Goodwin L."/>
            <person name="Pitluck S."/>
            <person name="Peters L."/>
            <person name="Ovchinnikova G."/>
            <person name="Zhang X."/>
            <person name="Detter J.C."/>
            <person name="Han C."/>
            <person name="Tapia R."/>
            <person name="Land M."/>
            <person name="Hauser L."/>
            <person name="Kyrpides N."/>
            <person name="Ivanova N."/>
            <person name="Pagani I."/>
            <person name="Brau L."/>
            <person name="Yates R."/>
            <person name="O'Hara G."/>
            <person name="Rui T."/>
            <person name="Howieson J."/>
            <person name="Reeve W."/>
            <person name="Woyke T."/>
        </authorList>
    </citation>
    <scope>NUCLEOTIDE SEQUENCE [LARGE SCALE GENOMIC DNA]</scope>
    <source>
        <strain evidence="2">WSM2297</strain>
    </source>
</reference>
<evidence type="ECO:0000313" key="1">
    <source>
        <dbReference type="EMBL" id="EJC85315.1"/>
    </source>
</evidence>
<dbReference type="EMBL" id="JH719392">
    <property type="protein sequence ID" value="EJC85801.1"/>
    <property type="molecule type" value="Genomic_DNA"/>
</dbReference>
<proteinExistence type="predicted"/>
<dbReference type="AlphaFoldDB" id="J0WIF2"/>
<dbReference type="HOGENOM" id="CLU_3347755_0_0_5"/>
<evidence type="ECO:0000313" key="2">
    <source>
        <dbReference type="EMBL" id="EJC85801.1"/>
    </source>
</evidence>
<sequence>MSVPDYQTLMLPTLRLAFFQSPPPSWPVSYQSLIAIT</sequence>
<protein>
    <submittedName>
        <fullName evidence="2">Uncharacterized protein</fullName>
    </submittedName>
</protein>
<dbReference type="Proteomes" id="UP000005732">
    <property type="component" value="Unassembled WGS sequence"/>
</dbReference>
<organism evidence="2">
    <name type="scientific">Rhizobium leguminosarum bv. trifolii WSM2297</name>
    <dbReference type="NCBI Taxonomy" id="754762"/>
    <lineage>
        <taxon>Bacteria</taxon>
        <taxon>Pseudomonadati</taxon>
        <taxon>Pseudomonadota</taxon>
        <taxon>Alphaproteobacteria</taxon>
        <taxon>Hyphomicrobiales</taxon>
        <taxon>Rhizobiaceae</taxon>
        <taxon>Rhizobium/Agrobacterium group</taxon>
        <taxon>Rhizobium</taxon>
    </lineage>
</organism>
<accession>J0WIF2</accession>
<gene>
    <name evidence="1" type="ORF">Rleg4DRAFT_7194</name>
    <name evidence="2" type="ORF">Rleg4DRAFT_7698</name>
</gene>